<organism evidence="7 8">
    <name type="scientific">Nocardia vinacea</name>
    <dbReference type="NCBI Taxonomy" id="96468"/>
    <lineage>
        <taxon>Bacteria</taxon>
        <taxon>Bacillati</taxon>
        <taxon>Actinomycetota</taxon>
        <taxon>Actinomycetes</taxon>
        <taxon>Mycobacteriales</taxon>
        <taxon>Nocardiaceae</taxon>
        <taxon>Nocardia</taxon>
    </lineage>
</organism>
<evidence type="ECO:0000256" key="5">
    <source>
        <dbReference type="SAM" id="MobiDB-lite"/>
    </source>
</evidence>
<dbReference type="RefSeq" id="WP_327097993.1">
    <property type="nucleotide sequence ID" value="NZ_CP109149.1"/>
</dbReference>
<dbReference type="SUPFAM" id="SSF46689">
    <property type="entry name" value="Homeodomain-like"/>
    <property type="match status" value="1"/>
</dbReference>
<feature type="compositionally biased region" description="Polar residues" evidence="5">
    <location>
        <begin position="9"/>
        <end position="24"/>
    </location>
</feature>
<dbReference type="InterPro" id="IPR001647">
    <property type="entry name" value="HTH_TetR"/>
</dbReference>
<accession>A0ABZ1YN40</accession>
<evidence type="ECO:0000256" key="3">
    <source>
        <dbReference type="ARBA" id="ARBA00023163"/>
    </source>
</evidence>
<reference evidence="7" key="1">
    <citation type="submission" date="2022-10" db="EMBL/GenBank/DDBJ databases">
        <title>The complete genomes of actinobacterial strains from the NBC collection.</title>
        <authorList>
            <person name="Joergensen T.S."/>
            <person name="Alvarez Arevalo M."/>
            <person name="Sterndorff E.B."/>
            <person name="Faurdal D."/>
            <person name="Vuksanovic O."/>
            <person name="Mourched A.-S."/>
            <person name="Charusanti P."/>
            <person name="Shaw S."/>
            <person name="Blin K."/>
            <person name="Weber T."/>
        </authorList>
    </citation>
    <scope>NUCLEOTIDE SEQUENCE</scope>
    <source>
        <strain evidence="7">NBC_01482</strain>
    </source>
</reference>
<name>A0ABZ1YN40_9NOCA</name>
<dbReference type="Gene3D" id="1.10.357.10">
    <property type="entry name" value="Tetracycline Repressor, domain 2"/>
    <property type="match status" value="1"/>
</dbReference>
<keyword evidence="3" id="KW-0804">Transcription</keyword>
<dbReference type="PANTHER" id="PTHR30055">
    <property type="entry name" value="HTH-TYPE TRANSCRIPTIONAL REGULATOR RUTR"/>
    <property type="match status" value="1"/>
</dbReference>
<feature type="region of interest" description="Disordered" evidence="5">
    <location>
        <begin position="1"/>
        <end position="26"/>
    </location>
</feature>
<dbReference type="Proteomes" id="UP001432062">
    <property type="component" value="Chromosome"/>
</dbReference>
<evidence type="ECO:0000259" key="6">
    <source>
        <dbReference type="PROSITE" id="PS50977"/>
    </source>
</evidence>
<dbReference type="InterPro" id="IPR009057">
    <property type="entry name" value="Homeodomain-like_sf"/>
</dbReference>
<feature type="domain" description="HTH tetR-type" evidence="6">
    <location>
        <begin position="29"/>
        <end position="87"/>
    </location>
</feature>
<keyword evidence="2 4" id="KW-0238">DNA-binding</keyword>
<evidence type="ECO:0000256" key="1">
    <source>
        <dbReference type="ARBA" id="ARBA00023015"/>
    </source>
</evidence>
<gene>
    <name evidence="7" type="ORF">OG563_36290</name>
</gene>
<sequence>MTEHRARGSETTQVEETAQLTSGRVAQRRRTRKAIVDASMTLLNRGIEPSVNDIAAAADVSRRTVYLHFPTLDQLMLDATIGLLSANTDEALTNIHSADPRVRIAELVRAMGAEITELLPMGRRLVKLTVDPPAEDAPRRGHRRVRWIEWALEPLRDRLPQRQFDDLVSSIALVVGWEAFIVLIDVRGLEPDKAVEVCARTATTLVDAALRSLENS</sequence>
<keyword evidence="1" id="KW-0805">Transcription regulation</keyword>
<protein>
    <submittedName>
        <fullName evidence="7">TetR/AcrR family transcriptional regulator</fullName>
    </submittedName>
</protein>
<keyword evidence="8" id="KW-1185">Reference proteome</keyword>
<feature type="DNA-binding region" description="H-T-H motif" evidence="4">
    <location>
        <begin position="50"/>
        <end position="69"/>
    </location>
</feature>
<evidence type="ECO:0000256" key="4">
    <source>
        <dbReference type="PROSITE-ProRule" id="PRU00335"/>
    </source>
</evidence>
<dbReference type="Pfam" id="PF00440">
    <property type="entry name" value="TetR_N"/>
    <property type="match status" value="1"/>
</dbReference>
<dbReference type="InterPro" id="IPR050109">
    <property type="entry name" value="HTH-type_TetR-like_transc_reg"/>
</dbReference>
<proteinExistence type="predicted"/>
<dbReference type="PROSITE" id="PS50977">
    <property type="entry name" value="HTH_TETR_2"/>
    <property type="match status" value="1"/>
</dbReference>
<evidence type="ECO:0000256" key="2">
    <source>
        <dbReference type="ARBA" id="ARBA00023125"/>
    </source>
</evidence>
<evidence type="ECO:0000313" key="8">
    <source>
        <dbReference type="Proteomes" id="UP001432062"/>
    </source>
</evidence>
<evidence type="ECO:0000313" key="7">
    <source>
        <dbReference type="EMBL" id="WUV44588.1"/>
    </source>
</evidence>
<dbReference type="EMBL" id="CP109441">
    <property type="protein sequence ID" value="WUV44588.1"/>
    <property type="molecule type" value="Genomic_DNA"/>
</dbReference>
<dbReference type="PANTHER" id="PTHR30055:SF234">
    <property type="entry name" value="HTH-TYPE TRANSCRIPTIONAL REGULATOR BETI"/>
    <property type="match status" value="1"/>
</dbReference>